<organism evidence="2">
    <name type="scientific">Tanacetum cinerariifolium</name>
    <name type="common">Dalmatian daisy</name>
    <name type="synonym">Chrysanthemum cinerariifolium</name>
    <dbReference type="NCBI Taxonomy" id="118510"/>
    <lineage>
        <taxon>Eukaryota</taxon>
        <taxon>Viridiplantae</taxon>
        <taxon>Streptophyta</taxon>
        <taxon>Embryophyta</taxon>
        <taxon>Tracheophyta</taxon>
        <taxon>Spermatophyta</taxon>
        <taxon>Magnoliopsida</taxon>
        <taxon>eudicotyledons</taxon>
        <taxon>Gunneridae</taxon>
        <taxon>Pentapetalae</taxon>
        <taxon>asterids</taxon>
        <taxon>campanulids</taxon>
        <taxon>Asterales</taxon>
        <taxon>Asteraceae</taxon>
        <taxon>Asteroideae</taxon>
        <taxon>Anthemideae</taxon>
        <taxon>Anthemidinae</taxon>
        <taxon>Tanacetum</taxon>
    </lineage>
</organism>
<dbReference type="AlphaFoldDB" id="A0A699TPI7"/>
<feature type="compositionally biased region" description="Basic and acidic residues" evidence="1">
    <location>
        <begin position="9"/>
        <end position="25"/>
    </location>
</feature>
<feature type="compositionally biased region" description="Polar residues" evidence="1">
    <location>
        <begin position="44"/>
        <end position="57"/>
    </location>
</feature>
<name>A0A699TPI7_TANCI</name>
<evidence type="ECO:0000313" key="2">
    <source>
        <dbReference type="EMBL" id="GFD12007.1"/>
    </source>
</evidence>
<feature type="region of interest" description="Disordered" evidence="1">
    <location>
        <begin position="1"/>
        <end position="91"/>
    </location>
</feature>
<reference evidence="2" key="1">
    <citation type="journal article" date="2019" name="Sci. Rep.">
        <title>Draft genome of Tanacetum cinerariifolium, the natural source of mosquito coil.</title>
        <authorList>
            <person name="Yamashiro T."/>
            <person name="Shiraishi A."/>
            <person name="Satake H."/>
            <person name="Nakayama K."/>
        </authorList>
    </citation>
    <scope>NUCLEOTIDE SEQUENCE</scope>
</reference>
<feature type="non-terminal residue" evidence="2">
    <location>
        <position position="152"/>
    </location>
</feature>
<protein>
    <submittedName>
        <fullName evidence="2">Uncharacterized protein</fullName>
    </submittedName>
</protein>
<comment type="caution">
    <text evidence="2">The sequence shown here is derived from an EMBL/GenBank/DDBJ whole genome shotgun (WGS) entry which is preliminary data.</text>
</comment>
<proteinExistence type="predicted"/>
<gene>
    <name evidence="2" type="ORF">Tci_883976</name>
</gene>
<sequence length="152" mass="17296">MFRINPFKPSREEKSVSNKVRESVRIKLINVSQPHVITKKDANSDSNGFSSTRVDNTAKSRRPQPRSNTKNDRVLSASKSSCNKNKEVKVEEHPRNLLISKNKKHMSSKCNNVKLAIRNAKSEVVCAMYKKCLITVNHDVCVLNYVNDMNSH</sequence>
<accession>A0A699TPI7</accession>
<evidence type="ECO:0000256" key="1">
    <source>
        <dbReference type="SAM" id="MobiDB-lite"/>
    </source>
</evidence>
<dbReference type="EMBL" id="BKCJ011262779">
    <property type="protein sequence ID" value="GFD12007.1"/>
    <property type="molecule type" value="Genomic_DNA"/>
</dbReference>